<protein>
    <submittedName>
        <fullName evidence="1">Uncharacterized protein</fullName>
    </submittedName>
</protein>
<sequence>MKNLSKILSFTKIKRISDCLLFKSTPFLGFTNTRIMPFIPHRHKKTPKGNESLGVPKRYWQFQAASP</sequence>
<gene>
    <name evidence="1" type="ORF">MM239_07535</name>
</gene>
<accession>A0ABS9UZQ2</accession>
<dbReference type="RefSeq" id="WP_241347591.1">
    <property type="nucleotide sequence ID" value="NZ_JAKZGP010000014.1"/>
</dbReference>
<evidence type="ECO:0000313" key="1">
    <source>
        <dbReference type="EMBL" id="MCH7409240.1"/>
    </source>
</evidence>
<proteinExistence type="predicted"/>
<comment type="caution">
    <text evidence="1">The sequence shown here is derived from an EMBL/GenBank/DDBJ whole genome shotgun (WGS) entry which is preliminary data.</text>
</comment>
<dbReference type="Proteomes" id="UP001165489">
    <property type="component" value="Unassembled WGS sequence"/>
</dbReference>
<reference evidence="1" key="1">
    <citation type="submission" date="2022-03" db="EMBL/GenBank/DDBJ databases">
        <title>De novo assembled genomes of Belliella spp. (Cyclobacteriaceae) strains.</title>
        <authorList>
            <person name="Szabo A."/>
            <person name="Korponai K."/>
            <person name="Felfoldi T."/>
        </authorList>
    </citation>
    <scope>NUCLEOTIDE SEQUENCE</scope>
    <source>
        <strain evidence="1">DSM 111904</strain>
    </source>
</reference>
<keyword evidence="2" id="KW-1185">Reference proteome</keyword>
<organism evidence="1 2">
    <name type="scientific">Belliella filtrata</name>
    <dbReference type="NCBI Taxonomy" id="2923435"/>
    <lineage>
        <taxon>Bacteria</taxon>
        <taxon>Pseudomonadati</taxon>
        <taxon>Bacteroidota</taxon>
        <taxon>Cytophagia</taxon>
        <taxon>Cytophagales</taxon>
        <taxon>Cyclobacteriaceae</taxon>
        <taxon>Belliella</taxon>
    </lineage>
</organism>
<name>A0ABS9UZQ2_9BACT</name>
<evidence type="ECO:0000313" key="2">
    <source>
        <dbReference type="Proteomes" id="UP001165489"/>
    </source>
</evidence>
<dbReference type="EMBL" id="JAKZGP010000014">
    <property type="protein sequence ID" value="MCH7409240.1"/>
    <property type="molecule type" value="Genomic_DNA"/>
</dbReference>